<proteinExistence type="predicted"/>
<evidence type="ECO:0000256" key="1">
    <source>
        <dbReference type="ARBA" id="ARBA00000085"/>
    </source>
</evidence>
<evidence type="ECO:0000256" key="7">
    <source>
        <dbReference type="ARBA" id="ARBA00023163"/>
    </source>
</evidence>
<dbReference type="STRING" id="890420.SAMN05216226_1223"/>
<dbReference type="SMART" id="SM00091">
    <property type="entry name" value="PAS"/>
    <property type="match status" value="3"/>
</dbReference>
<dbReference type="PROSITE" id="PS50112">
    <property type="entry name" value="PAS"/>
    <property type="match status" value="3"/>
</dbReference>
<keyword evidence="5" id="KW-0418">Kinase</keyword>
<keyword evidence="3" id="KW-0597">Phosphoprotein</keyword>
<evidence type="ECO:0000313" key="10">
    <source>
        <dbReference type="Proteomes" id="UP000198856"/>
    </source>
</evidence>
<dbReference type="Pfam" id="PF13185">
    <property type="entry name" value="GAF_2"/>
    <property type="match status" value="1"/>
</dbReference>
<dbReference type="Gene3D" id="3.30.450.40">
    <property type="match status" value="2"/>
</dbReference>
<gene>
    <name evidence="9" type="ORF">SAMN05216226_1223</name>
</gene>
<dbReference type="InterPro" id="IPR000014">
    <property type="entry name" value="PAS"/>
</dbReference>
<keyword evidence="4" id="KW-0808">Transferase</keyword>
<dbReference type="NCBIfam" id="TIGR00229">
    <property type="entry name" value="sensory_box"/>
    <property type="match status" value="3"/>
</dbReference>
<organism evidence="9 10">
    <name type="scientific">Halovenus aranensis</name>
    <dbReference type="NCBI Taxonomy" id="890420"/>
    <lineage>
        <taxon>Archaea</taxon>
        <taxon>Methanobacteriati</taxon>
        <taxon>Methanobacteriota</taxon>
        <taxon>Stenosarchaea group</taxon>
        <taxon>Halobacteria</taxon>
        <taxon>Halobacteriales</taxon>
        <taxon>Haloarculaceae</taxon>
        <taxon>Halovenus</taxon>
    </lineage>
</organism>
<dbReference type="GO" id="GO:0006355">
    <property type="term" value="P:regulation of DNA-templated transcription"/>
    <property type="evidence" value="ECO:0007669"/>
    <property type="project" value="InterPro"/>
</dbReference>
<dbReference type="Gene3D" id="3.30.450.20">
    <property type="entry name" value="PAS domain"/>
    <property type="match status" value="3"/>
</dbReference>
<dbReference type="SUPFAM" id="SSF55781">
    <property type="entry name" value="GAF domain-like"/>
    <property type="match status" value="2"/>
</dbReference>
<dbReference type="EMBL" id="FNFC01000022">
    <property type="protein sequence ID" value="SDK13305.1"/>
    <property type="molecule type" value="Genomic_DNA"/>
</dbReference>
<dbReference type="InterPro" id="IPR052162">
    <property type="entry name" value="Sensor_kinase/Photoreceptor"/>
</dbReference>
<dbReference type="Proteomes" id="UP000198856">
    <property type="component" value="Unassembled WGS sequence"/>
</dbReference>
<dbReference type="Pfam" id="PF04967">
    <property type="entry name" value="HTH_10"/>
    <property type="match status" value="1"/>
</dbReference>
<dbReference type="InterPro" id="IPR003018">
    <property type="entry name" value="GAF"/>
</dbReference>
<sequence length="926" mass="104451">MKIPQQNSQLIDKTMERVSDAVITADEDMEYTYLNSNAKELIHATNDTLRGESLFDTLPHPLDTSDVDKVEKVQQTEETQSFVRYSEALDRWYEVSVYPDEDGISIFITDISDQKESERELQRVQQRFEEFSGSVREAFFQVSADYEETLYVNPAVEAVYGITPQEASEDPLAWLRHVHPDDRDDLEANIDEQMVKEADWPVEQEFRVQHPVRGEQWVKARLDCVSLGNSDEHTITGTAIDITDRKRQERELERSEKRLRAIFDYAPDEIYLHDAEGNLRDVNLAAVDNLGYSREELLSMSVSDFVSDRSQMDLKEVFREMSTGETYRAESQHEQADGTTYPVEVWLNKVNYDDTERFVGICRDVSVQRQQAKSLAELHNASQDLVEAQEREEVFDRLLDAAITITGVDSATLFQFEETENTLLPTNSFGRETSPVAIEPGQGPRWKAFADQATRVLEPGPKTHVRDDVSTLLILSLGDRCVLQCVSEKPEALDEQQRELVETLVAMAEAVLNRTTREQQLRRREAQLQSQSAVADRLERVNGIIRRLSREFVNIRTREALDTTVCESLCDVDEFEFVWFGMVGNGVVKPVATSGGHSDYLEAQAPVETTRREKSLPAGRAAVTEDIVIIEKIADEIHDGEWQTKALAQSLLSVISIPVKHNGVRYGILTLYANQANTFGENMKTALQELADIVACACYRIEQERASRYDRERRVDFTVKAAQTPLLSVAEKIGSNISVLSVKRTHLTTTAYIESPDANPSDCVSAGKTTAGIDAVQSTGPDTYRYRVEADEVGLVEMITECGGIVESIATIEDRLQVQTRFPDTDATDSICTAISDKCDGVTIAHARPTADSTHYTEELFDELSDRQYEALQMAFQYGYFSWPKQSTGEDVAEEMGVAPSTFTEHVRRAESALLTKLLAYEARSR</sequence>
<dbReference type="Pfam" id="PF08448">
    <property type="entry name" value="PAS_4"/>
    <property type="match status" value="1"/>
</dbReference>
<evidence type="ECO:0000256" key="5">
    <source>
        <dbReference type="ARBA" id="ARBA00022777"/>
    </source>
</evidence>
<keyword evidence="10" id="KW-1185">Reference proteome</keyword>
<feature type="domain" description="PAS" evidence="8">
    <location>
        <begin position="255"/>
        <end position="325"/>
    </location>
</feature>
<evidence type="ECO:0000256" key="2">
    <source>
        <dbReference type="ARBA" id="ARBA00012438"/>
    </source>
</evidence>
<feature type="domain" description="PAS" evidence="8">
    <location>
        <begin position="7"/>
        <end position="80"/>
    </location>
</feature>
<dbReference type="EC" id="2.7.13.3" evidence="2"/>
<evidence type="ECO:0000256" key="6">
    <source>
        <dbReference type="ARBA" id="ARBA00023015"/>
    </source>
</evidence>
<dbReference type="InterPro" id="IPR013655">
    <property type="entry name" value="PAS_fold_3"/>
</dbReference>
<dbReference type="GO" id="GO:0004673">
    <property type="term" value="F:protein histidine kinase activity"/>
    <property type="evidence" value="ECO:0007669"/>
    <property type="project" value="UniProtKB-EC"/>
</dbReference>
<dbReference type="PANTHER" id="PTHR43304">
    <property type="entry name" value="PHYTOCHROME-LIKE PROTEIN CPH1"/>
    <property type="match status" value="1"/>
</dbReference>
<dbReference type="InterPro" id="IPR007050">
    <property type="entry name" value="HTH_bacterioopsin"/>
</dbReference>
<dbReference type="CDD" id="cd00130">
    <property type="entry name" value="PAS"/>
    <property type="match status" value="3"/>
</dbReference>
<feature type="domain" description="PAS" evidence="8">
    <location>
        <begin position="124"/>
        <end position="197"/>
    </location>
</feature>
<keyword evidence="7" id="KW-0804">Transcription</keyword>
<protein>
    <recommendedName>
        <fullName evidence="2">histidine kinase</fullName>
        <ecNumber evidence="2">2.7.13.3</ecNumber>
    </recommendedName>
</protein>
<comment type="catalytic activity">
    <reaction evidence="1">
        <text>ATP + protein L-histidine = ADP + protein N-phospho-L-histidine.</text>
        <dbReference type="EC" id="2.7.13.3"/>
    </reaction>
</comment>
<evidence type="ECO:0000259" key="8">
    <source>
        <dbReference type="PROSITE" id="PS50112"/>
    </source>
</evidence>
<evidence type="ECO:0000256" key="3">
    <source>
        <dbReference type="ARBA" id="ARBA00022553"/>
    </source>
</evidence>
<name>A0A1G8ZFW5_9EURY</name>
<dbReference type="InterPro" id="IPR031803">
    <property type="entry name" value="BAT_GAF/HTH-assoc"/>
</dbReference>
<dbReference type="SUPFAM" id="SSF55785">
    <property type="entry name" value="PYP-like sensor domain (PAS domain)"/>
    <property type="match status" value="3"/>
</dbReference>
<reference evidence="9 10" key="1">
    <citation type="submission" date="2016-10" db="EMBL/GenBank/DDBJ databases">
        <authorList>
            <person name="de Groot N.N."/>
        </authorList>
    </citation>
    <scope>NUCLEOTIDE SEQUENCE [LARGE SCALE GENOMIC DNA]</scope>
    <source>
        <strain evidence="9 10">IBRC-M10015</strain>
    </source>
</reference>
<dbReference type="AlphaFoldDB" id="A0A1G8ZFW5"/>
<evidence type="ECO:0000256" key="4">
    <source>
        <dbReference type="ARBA" id="ARBA00022679"/>
    </source>
</evidence>
<dbReference type="Pfam" id="PF00989">
    <property type="entry name" value="PAS"/>
    <property type="match status" value="1"/>
</dbReference>
<accession>A0A1G8ZFW5</accession>
<dbReference type="InterPro" id="IPR035965">
    <property type="entry name" value="PAS-like_dom_sf"/>
</dbReference>
<dbReference type="InterPro" id="IPR013767">
    <property type="entry name" value="PAS_fold"/>
</dbReference>
<dbReference type="Pfam" id="PF08447">
    <property type="entry name" value="PAS_3"/>
    <property type="match status" value="1"/>
</dbReference>
<dbReference type="InterPro" id="IPR029016">
    <property type="entry name" value="GAF-like_dom_sf"/>
</dbReference>
<keyword evidence="6" id="KW-0805">Transcription regulation</keyword>
<dbReference type="PANTHER" id="PTHR43304:SF1">
    <property type="entry name" value="PAC DOMAIN-CONTAINING PROTEIN"/>
    <property type="match status" value="1"/>
</dbReference>
<dbReference type="Pfam" id="PF15915">
    <property type="entry name" value="BAT"/>
    <property type="match status" value="1"/>
</dbReference>
<dbReference type="InterPro" id="IPR013656">
    <property type="entry name" value="PAS_4"/>
</dbReference>
<evidence type="ECO:0000313" key="9">
    <source>
        <dbReference type="EMBL" id="SDK13305.1"/>
    </source>
</evidence>